<dbReference type="InterPro" id="IPR002885">
    <property type="entry name" value="PPR_rpt"/>
</dbReference>
<comment type="caution">
    <text evidence="3">The sequence shown here is derived from an EMBL/GenBank/DDBJ whole genome shotgun (WGS) entry which is preliminary data.</text>
</comment>
<accession>S8DZI0</accession>
<dbReference type="AlphaFoldDB" id="S8DZI0"/>
<dbReference type="InterPro" id="IPR046848">
    <property type="entry name" value="E_motif"/>
</dbReference>
<feature type="repeat" description="PPR" evidence="2">
    <location>
        <begin position="413"/>
        <end position="447"/>
    </location>
</feature>
<evidence type="ECO:0000256" key="1">
    <source>
        <dbReference type="ARBA" id="ARBA00022737"/>
    </source>
</evidence>
<dbReference type="PANTHER" id="PTHR24015">
    <property type="entry name" value="OS07G0578800 PROTEIN-RELATED"/>
    <property type="match status" value="1"/>
</dbReference>
<feature type="repeat" description="PPR" evidence="2">
    <location>
        <begin position="246"/>
        <end position="280"/>
    </location>
</feature>
<feature type="repeat" description="PPR" evidence="2">
    <location>
        <begin position="43"/>
        <end position="77"/>
    </location>
</feature>
<feature type="repeat" description="PPR" evidence="2">
    <location>
        <begin position="649"/>
        <end position="683"/>
    </location>
</feature>
<feature type="repeat" description="PPR" evidence="2">
    <location>
        <begin position="548"/>
        <end position="582"/>
    </location>
</feature>
<sequence length="831" mass="92492">HGMFLKEPYRLSVFHANTLIKMYSGFGNIEYARQVFDEMPDRNGASWNNMISGYIRTGSYSDSLILFLQMWRGGFELNGYNIPSLLTACARSGTMLLEGLQIHSLVLKSGLSSDVFVGTSLLHFYGVYRFILDARNVFDEMTERNVVSWTSLMVNYADAGFFYEVFDLYRKMKFEGVSCNQNTFSTVVSSCKPLDDKLLVHQVLVNVIKSGLETNVSISNSLISVFGSFGEIEIAASIFKTMDEHDTISWNSMLGAFADNRFLEESLEYFRLMRLYHGEIDESTVSTMLSVCDSKCGRGIHCLVLKLGFDADICVSNTLISMYFETGSCRDAERHFHLMPSRDSITWNSIIAGYASVGNWFGTLRVLRELLRFDEVLNFVSFASSLASCADAELLSEGMILHGLVITHGMNHNDVVGNALVAMYGKCGSTEEAAKIFRHMPEKGVVTWNSLIGCYSENEETDEAIRTYNSMRRAVIISPNYITLVNVLGSFRDPNHLRMHGVAFHGHIVSIGFESDEYVKNSLITMYTNCGDLESSGSIFSTSVEGRSPATWNAMVAAMARSGCWEEALRLLHRMRREDVKTDQFSLSAALSSSANLAVLEAGQQLHCLSVKTGFDGYRFVANAATDMYGKCGELKDLAKLLPQARRRSTLSWNVAISAFARHGDLRKVRETFREMVSTGSNPDHVTFVSLLSAFSHGGMVSEGLECFELMTRAFGVPPAIEHCVCIVDLLGRSGRLSEAEAFVEQMPIPPNDFIWRSLLASSKIHGDVELSRRAAENLLATNPSDDSAYSLYSGVCATSGKWENVVGLRMKMNSDNVKKKKPALSWLNVR</sequence>
<dbReference type="PROSITE" id="PS51375">
    <property type="entry name" value="PPR"/>
    <property type="match status" value="8"/>
</dbReference>
<dbReference type="GO" id="GO:0009451">
    <property type="term" value="P:RNA modification"/>
    <property type="evidence" value="ECO:0007669"/>
    <property type="project" value="InterPro"/>
</dbReference>
<proteinExistence type="predicted"/>
<feature type="repeat" description="PPR" evidence="2">
    <location>
        <begin position="684"/>
        <end position="718"/>
    </location>
</feature>
<evidence type="ECO:0000313" key="4">
    <source>
        <dbReference type="Proteomes" id="UP000015453"/>
    </source>
</evidence>
<dbReference type="GO" id="GO:0003723">
    <property type="term" value="F:RNA binding"/>
    <property type="evidence" value="ECO:0007669"/>
    <property type="project" value="InterPro"/>
</dbReference>
<dbReference type="EMBL" id="AUSU01004231">
    <property type="protein sequence ID" value="EPS65427.1"/>
    <property type="molecule type" value="Genomic_DNA"/>
</dbReference>
<feature type="repeat" description="PPR" evidence="2">
    <location>
        <begin position="343"/>
        <end position="377"/>
    </location>
</feature>
<feature type="non-terminal residue" evidence="3">
    <location>
        <position position="1"/>
    </location>
</feature>
<evidence type="ECO:0000256" key="2">
    <source>
        <dbReference type="PROSITE-ProRule" id="PRU00708"/>
    </source>
</evidence>
<dbReference type="InterPro" id="IPR046960">
    <property type="entry name" value="PPR_At4g14850-like_plant"/>
</dbReference>
<dbReference type="FunFam" id="1.25.40.10:FF:000073">
    <property type="entry name" value="Pentatricopeptide repeat-containing protein chloroplastic"/>
    <property type="match status" value="1"/>
</dbReference>
<gene>
    <name evidence="3" type="ORF">M569_09347</name>
</gene>
<dbReference type="Pfam" id="PF13041">
    <property type="entry name" value="PPR_2"/>
    <property type="match status" value="2"/>
</dbReference>
<dbReference type="FunFam" id="1.25.40.10:FF:000288">
    <property type="entry name" value="Pentatricopeptide repeat-containing protein At4g02750"/>
    <property type="match status" value="1"/>
</dbReference>
<name>S8DZI0_9LAMI</name>
<dbReference type="OrthoDB" id="607373at2759"/>
<dbReference type="Gene3D" id="1.25.40.10">
    <property type="entry name" value="Tetratricopeptide repeat domain"/>
    <property type="match status" value="7"/>
</dbReference>
<protein>
    <recommendedName>
        <fullName evidence="5">Pentatricopeptide repeat-containing protein</fullName>
    </recommendedName>
</protein>
<dbReference type="PANTHER" id="PTHR24015:SF1903">
    <property type="entry name" value="OS05G0305300 PROTEIN"/>
    <property type="match status" value="1"/>
</dbReference>
<keyword evidence="1" id="KW-0677">Repeat</keyword>
<dbReference type="NCBIfam" id="TIGR00756">
    <property type="entry name" value="PPR"/>
    <property type="match status" value="7"/>
</dbReference>
<evidence type="ECO:0008006" key="5">
    <source>
        <dbReference type="Google" id="ProtNLM"/>
    </source>
</evidence>
<dbReference type="FunFam" id="1.25.40.10:FF:000285">
    <property type="entry name" value="Pentatricopeptide repeat-containing protein, chloroplastic"/>
    <property type="match status" value="1"/>
</dbReference>
<evidence type="ECO:0000313" key="3">
    <source>
        <dbReference type="EMBL" id="EPS65427.1"/>
    </source>
</evidence>
<reference evidence="3 4" key="1">
    <citation type="journal article" date="2013" name="BMC Genomics">
        <title>The miniature genome of a carnivorous plant Genlisea aurea contains a low number of genes and short non-coding sequences.</title>
        <authorList>
            <person name="Leushkin E.V."/>
            <person name="Sutormin R.A."/>
            <person name="Nabieva E.R."/>
            <person name="Penin A.A."/>
            <person name="Kondrashov A.S."/>
            <person name="Logacheva M.D."/>
        </authorList>
    </citation>
    <scope>NUCLEOTIDE SEQUENCE [LARGE SCALE GENOMIC DNA]</scope>
</reference>
<feature type="repeat" description="PPR" evidence="2">
    <location>
        <begin position="145"/>
        <end position="179"/>
    </location>
</feature>
<dbReference type="Pfam" id="PF20431">
    <property type="entry name" value="E_motif"/>
    <property type="match status" value="1"/>
</dbReference>
<keyword evidence="4" id="KW-1185">Reference proteome</keyword>
<organism evidence="3 4">
    <name type="scientific">Genlisea aurea</name>
    <dbReference type="NCBI Taxonomy" id="192259"/>
    <lineage>
        <taxon>Eukaryota</taxon>
        <taxon>Viridiplantae</taxon>
        <taxon>Streptophyta</taxon>
        <taxon>Embryophyta</taxon>
        <taxon>Tracheophyta</taxon>
        <taxon>Spermatophyta</taxon>
        <taxon>Magnoliopsida</taxon>
        <taxon>eudicotyledons</taxon>
        <taxon>Gunneridae</taxon>
        <taxon>Pentapetalae</taxon>
        <taxon>asterids</taxon>
        <taxon>lamiids</taxon>
        <taxon>Lamiales</taxon>
        <taxon>Lentibulariaceae</taxon>
        <taxon>Genlisea</taxon>
    </lineage>
</organism>
<dbReference type="Proteomes" id="UP000015453">
    <property type="component" value="Unassembled WGS sequence"/>
</dbReference>
<dbReference type="Pfam" id="PF01535">
    <property type="entry name" value="PPR"/>
    <property type="match status" value="9"/>
</dbReference>
<dbReference type="InterPro" id="IPR011990">
    <property type="entry name" value="TPR-like_helical_dom_sf"/>
</dbReference>
<dbReference type="FunFam" id="1.25.40.10:FF:000381">
    <property type="entry name" value="Pentatricopeptide repeat-containing protein"/>
    <property type="match status" value="1"/>
</dbReference>